<dbReference type="OrthoDB" id="5296805at2759"/>
<evidence type="ECO:0000256" key="1">
    <source>
        <dbReference type="SAM" id="MobiDB-lite"/>
    </source>
</evidence>
<feature type="region of interest" description="Disordered" evidence="1">
    <location>
        <begin position="147"/>
        <end position="196"/>
    </location>
</feature>
<dbReference type="RefSeq" id="XP_056490022.1">
    <property type="nucleotide sequence ID" value="XM_056630720.1"/>
</dbReference>
<feature type="region of interest" description="Disordered" evidence="1">
    <location>
        <begin position="281"/>
        <end position="314"/>
    </location>
</feature>
<reference evidence="2" key="2">
    <citation type="journal article" date="2023" name="IMA Fungus">
        <title>Comparative genomic study of the Penicillium genus elucidates a diverse pangenome and 15 lateral gene transfer events.</title>
        <authorList>
            <person name="Petersen C."/>
            <person name="Sorensen T."/>
            <person name="Nielsen M.R."/>
            <person name="Sondergaard T.E."/>
            <person name="Sorensen J.L."/>
            <person name="Fitzpatrick D.A."/>
            <person name="Frisvad J.C."/>
            <person name="Nielsen K.L."/>
        </authorList>
    </citation>
    <scope>NUCLEOTIDE SEQUENCE</scope>
    <source>
        <strain evidence="2">IBT 29677</strain>
    </source>
</reference>
<dbReference type="AlphaFoldDB" id="A0A9W9W3I4"/>
<name>A0A9W9W3I4_9EURO</name>
<gene>
    <name evidence="2" type="ORF">N7509_006083</name>
</gene>
<organism evidence="2 3">
    <name type="scientific">Penicillium cosmopolitanum</name>
    <dbReference type="NCBI Taxonomy" id="1131564"/>
    <lineage>
        <taxon>Eukaryota</taxon>
        <taxon>Fungi</taxon>
        <taxon>Dikarya</taxon>
        <taxon>Ascomycota</taxon>
        <taxon>Pezizomycotina</taxon>
        <taxon>Eurotiomycetes</taxon>
        <taxon>Eurotiomycetidae</taxon>
        <taxon>Eurotiales</taxon>
        <taxon>Aspergillaceae</taxon>
        <taxon>Penicillium</taxon>
    </lineage>
</organism>
<accession>A0A9W9W3I4</accession>
<dbReference type="GeneID" id="81369700"/>
<dbReference type="Proteomes" id="UP001147747">
    <property type="component" value="Unassembled WGS sequence"/>
</dbReference>
<sequence length="314" mass="35777">MVSLNRKVAELRAKYSGINEPSPLLTRVLDDDTKSSALYYVVNRQVQHICCHSSSWDDGEVTIYDTALVRMYEEGLPLQNIGLLELFFAEYMGLGLCSSAEEEEATVNAFLAAAHPITHNATTDTESPYIYQSQNDRESCDTIYQEDKQEDKQGDNVGRRSEMSNKDSSKDTSKDMRSPKSECELKDGKKPSPRKEALLENLVQVYHTAKADYYLGDADKSGISSKKTDKFSNVRFLRDSSENLLRYMRSEGYDNHPLVSEVENVADASREHAEHLAGCKRNYEQREGSNHAHSRWSHKRRRWNRGVDSYRPGN</sequence>
<reference evidence="2" key="1">
    <citation type="submission" date="2022-12" db="EMBL/GenBank/DDBJ databases">
        <authorList>
            <person name="Petersen C."/>
        </authorList>
    </citation>
    <scope>NUCLEOTIDE SEQUENCE</scope>
    <source>
        <strain evidence="2">IBT 29677</strain>
    </source>
</reference>
<feature type="compositionally biased region" description="Basic and acidic residues" evidence="1">
    <location>
        <begin position="281"/>
        <end position="290"/>
    </location>
</feature>
<comment type="caution">
    <text evidence="2">The sequence shown here is derived from an EMBL/GenBank/DDBJ whole genome shotgun (WGS) entry which is preliminary data.</text>
</comment>
<evidence type="ECO:0000313" key="3">
    <source>
        <dbReference type="Proteomes" id="UP001147747"/>
    </source>
</evidence>
<proteinExistence type="predicted"/>
<keyword evidence="3" id="KW-1185">Reference proteome</keyword>
<dbReference type="EMBL" id="JAPZBU010000006">
    <property type="protein sequence ID" value="KAJ5397970.1"/>
    <property type="molecule type" value="Genomic_DNA"/>
</dbReference>
<evidence type="ECO:0000313" key="2">
    <source>
        <dbReference type="EMBL" id="KAJ5397970.1"/>
    </source>
</evidence>
<feature type="compositionally biased region" description="Basic residues" evidence="1">
    <location>
        <begin position="292"/>
        <end position="304"/>
    </location>
</feature>
<protein>
    <submittedName>
        <fullName evidence="2">Uncharacterized protein</fullName>
    </submittedName>
</protein>